<sequence length="136" mass="14922">MRAAVEAVDADRADSETTLQKADPKGSNAPGDLSPRSCSLVKKGDEQVLDKRFIEWRRIPAKEVRPLIGRRARRARAWQLAIKREKRPVLQGRSRCGAGGSIARASSETRCRGQRSASPRSVALGEPLDFSELSSP</sequence>
<evidence type="ECO:0000313" key="1">
    <source>
        <dbReference type="EMBL" id="CAM9692045.1"/>
    </source>
</evidence>
<proteinExistence type="predicted"/>
<dbReference type="EMBL" id="OX596099">
    <property type="protein sequence ID" value="CAM9692045.1"/>
    <property type="molecule type" value="Genomic_DNA"/>
</dbReference>
<dbReference type="Proteomes" id="UP001162501">
    <property type="component" value="Chromosome 15"/>
</dbReference>
<evidence type="ECO:0000313" key="2">
    <source>
        <dbReference type="Proteomes" id="UP001162501"/>
    </source>
</evidence>
<reference evidence="1" key="1">
    <citation type="submission" date="2023-05" db="EMBL/GenBank/DDBJ databases">
        <authorList>
            <consortium name="ELIXIR-Norway"/>
        </authorList>
    </citation>
    <scope>NUCLEOTIDE SEQUENCE</scope>
</reference>
<protein>
    <submittedName>
        <fullName evidence="1">Uncharacterized protein</fullName>
    </submittedName>
</protein>
<name>A0AC59YGY7_RANTA</name>
<organism evidence="1 2">
    <name type="scientific">Rangifer tarandus platyrhynchus</name>
    <name type="common">Svalbard reindeer</name>
    <dbReference type="NCBI Taxonomy" id="3082113"/>
    <lineage>
        <taxon>Eukaryota</taxon>
        <taxon>Metazoa</taxon>
        <taxon>Chordata</taxon>
        <taxon>Craniata</taxon>
        <taxon>Vertebrata</taxon>
        <taxon>Euteleostomi</taxon>
        <taxon>Mammalia</taxon>
        <taxon>Eutheria</taxon>
        <taxon>Laurasiatheria</taxon>
        <taxon>Artiodactyla</taxon>
        <taxon>Ruminantia</taxon>
        <taxon>Pecora</taxon>
        <taxon>Cervidae</taxon>
        <taxon>Odocoileinae</taxon>
        <taxon>Rangifer</taxon>
    </lineage>
</organism>
<accession>A0AC59YGY7</accession>
<gene>
    <name evidence="1" type="ORF">MRATA1EN22A_LOCUS6101</name>
</gene>
<reference evidence="1" key="2">
    <citation type="submission" date="2025-03" db="EMBL/GenBank/DDBJ databases">
        <authorList>
            <consortium name="ELIXIR-Norway"/>
            <consortium name="Elixir Norway"/>
        </authorList>
    </citation>
    <scope>NUCLEOTIDE SEQUENCE</scope>
</reference>